<dbReference type="AlphaFoldDB" id="A0A436ZPU7"/>
<dbReference type="PROSITE" id="PS50056">
    <property type="entry name" value="TYR_PHOSPHATASE_2"/>
    <property type="match status" value="1"/>
</dbReference>
<proteinExistence type="inferred from homology"/>
<accession>A0A436ZPU7</accession>
<dbReference type="SMART" id="SM00404">
    <property type="entry name" value="PTPc_motif"/>
    <property type="match status" value="1"/>
</dbReference>
<dbReference type="RefSeq" id="XP_067486407.1">
    <property type="nucleotide sequence ID" value="XM_067638528.1"/>
</dbReference>
<dbReference type="Proteomes" id="UP000283090">
    <property type="component" value="Unassembled WGS sequence"/>
</dbReference>
<evidence type="ECO:0000256" key="1">
    <source>
        <dbReference type="ARBA" id="ARBA00009649"/>
    </source>
</evidence>
<evidence type="ECO:0000313" key="5">
    <source>
        <dbReference type="EMBL" id="RVD80863.1"/>
    </source>
</evidence>
<dbReference type="PANTHER" id="PTHR19134">
    <property type="entry name" value="RECEPTOR-TYPE TYROSINE-PROTEIN PHOSPHATASE"/>
    <property type="match status" value="1"/>
</dbReference>
<dbReference type="GO" id="GO:0004725">
    <property type="term" value="F:protein tyrosine phosphatase activity"/>
    <property type="evidence" value="ECO:0007669"/>
    <property type="project" value="InterPro"/>
</dbReference>
<dbReference type="PROSITE" id="PS50055">
    <property type="entry name" value="TYR_PHOSPHATASE_PTP"/>
    <property type="match status" value="1"/>
</dbReference>
<evidence type="ECO:0008006" key="7">
    <source>
        <dbReference type="Google" id="ProtNLM"/>
    </source>
</evidence>
<dbReference type="VEuPathDB" id="FungiDB:DFL_008750"/>
<protein>
    <recommendedName>
        <fullName evidence="7">Protein-tyrosine-phosphatase</fullName>
    </recommendedName>
</protein>
<dbReference type="PROSITE" id="PS00383">
    <property type="entry name" value="TYR_PHOSPHATASE_1"/>
    <property type="match status" value="1"/>
</dbReference>
<feature type="region of interest" description="Disordered" evidence="2">
    <location>
        <begin position="79"/>
        <end position="133"/>
    </location>
</feature>
<keyword evidence="6" id="KW-1185">Reference proteome</keyword>
<feature type="compositionally biased region" description="Low complexity" evidence="2">
    <location>
        <begin position="110"/>
        <end position="120"/>
    </location>
</feature>
<evidence type="ECO:0000259" key="3">
    <source>
        <dbReference type="PROSITE" id="PS50055"/>
    </source>
</evidence>
<evidence type="ECO:0000256" key="2">
    <source>
        <dbReference type="SAM" id="MobiDB-lite"/>
    </source>
</evidence>
<dbReference type="CDD" id="cd18533">
    <property type="entry name" value="PTP_fungal"/>
    <property type="match status" value="1"/>
</dbReference>
<dbReference type="Pfam" id="PF00102">
    <property type="entry name" value="Y_phosphatase"/>
    <property type="match status" value="1"/>
</dbReference>
<comment type="caution">
    <text evidence="5">The sequence shown here is derived from an EMBL/GenBank/DDBJ whole genome shotgun (WGS) entry which is preliminary data.</text>
</comment>
<dbReference type="GeneID" id="93591061"/>
<dbReference type="OrthoDB" id="10253954at2759"/>
<dbReference type="Gene3D" id="3.90.190.10">
    <property type="entry name" value="Protein tyrosine phosphatase superfamily"/>
    <property type="match status" value="1"/>
</dbReference>
<dbReference type="InterPro" id="IPR003595">
    <property type="entry name" value="Tyr_Pase_cat"/>
</dbReference>
<feature type="domain" description="Tyrosine-protein phosphatase" evidence="3">
    <location>
        <begin position="151"/>
        <end position="460"/>
    </location>
</feature>
<dbReference type="InterPro" id="IPR016130">
    <property type="entry name" value="Tyr_Pase_AS"/>
</dbReference>
<reference evidence="5 6" key="1">
    <citation type="submission" date="2019-01" db="EMBL/GenBank/DDBJ databases">
        <title>Intercellular communication is required for trap formation in the nematode-trapping fungus Duddingtonia flagrans.</title>
        <authorList>
            <person name="Youssar L."/>
            <person name="Wernet V."/>
            <person name="Hensel N."/>
            <person name="Hildebrandt H.-G."/>
            <person name="Fischer R."/>
        </authorList>
    </citation>
    <scope>NUCLEOTIDE SEQUENCE [LARGE SCALE GENOMIC DNA]</scope>
    <source>
        <strain evidence="5 6">CBS H-5679</strain>
    </source>
</reference>
<dbReference type="EMBL" id="SAEB01000012">
    <property type="protein sequence ID" value="RVD80863.1"/>
    <property type="molecule type" value="Genomic_DNA"/>
</dbReference>
<evidence type="ECO:0000313" key="6">
    <source>
        <dbReference type="Proteomes" id="UP000283090"/>
    </source>
</evidence>
<dbReference type="InterPro" id="IPR000387">
    <property type="entry name" value="Tyr_Pase_dom"/>
</dbReference>
<dbReference type="SUPFAM" id="SSF52799">
    <property type="entry name" value="(Phosphotyrosine protein) phosphatases II"/>
    <property type="match status" value="1"/>
</dbReference>
<dbReference type="InterPro" id="IPR029021">
    <property type="entry name" value="Prot-tyrosine_phosphatase-like"/>
</dbReference>
<dbReference type="PANTHER" id="PTHR19134:SF449">
    <property type="entry name" value="TYROSINE-PROTEIN PHOSPHATASE 1"/>
    <property type="match status" value="1"/>
</dbReference>
<dbReference type="PRINTS" id="PR00700">
    <property type="entry name" value="PRTYPHPHTASE"/>
</dbReference>
<dbReference type="STRING" id="97331.A0A436ZPU7"/>
<sequence length="608" mass="67976">MKKHSASTPKLKTAWTWIPIKPSAPLPQQHLQSHNQPQTLFALQISPKLPHPRTRVKVLGLTSSVKRVAHMVFKRDHSTVAANGDSPTLLAEDSDPKKLRASSPPTVQIPGSPAGSSSPKSNEDGGGSASGAAATAASALPDFLLQDPISLTEKFKALDTKQRERLGDSKNEESDFYINEDAQVISRNRYANIHVWNSTRVKLGIDAADNDYINASHIAVESEQTGPKQYIATQGPKQEQARHFWLMALEQTAGPGVIVMLTKTVEMNREKCYPYFPQDMEDSYRRFDRPEPGTVDPFNFELNLLEYKYDEEARTEIRKIEIKVLEGTHTAAPDATGYAKELRPGDTKIVWHLLFKGWPDWNVPEGEDSDALLKLIELASEKNEVPESPLIVHCSAGVGRSGTFIALDHILPEINHGTYDSVEGETDPIFDLVDKLRVQRMHMVQSESQFGYLYRIVREKMEEKLGVPLENRFLCLPTAPSSSSRSIAKRRASKAFRKVRDMHLAMIEEGGQHKENGATGLGKFLRKSGDKDAPYKDDTDNTQKGEKVENGSFLTGYYSRLYDTGMTQSSPKGKTDLTTAQEEDELAMKMWIMDFREKNSRASTDTDE</sequence>
<dbReference type="SMART" id="SM00194">
    <property type="entry name" value="PTPc"/>
    <property type="match status" value="1"/>
</dbReference>
<organism evidence="5 6">
    <name type="scientific">Arthrobotrys flagrans</name>
    <name type="common">Nematode-trapping fungus</name>
    <name type="synonym">Trichothecium flagrans</name>
    <dbReference type="NCBI Taxonomy" id="97331"/>
    <lineage>
        <taxon>Eukaryota</taxon>
        <taxon>Fungi</taxon>
        <taxon>Dikarya</taxon>
        <taxon>Ascomycota</taxon>
        <taxon>Pezizomycotina</taxon>
        <taxon>Orbiliomycetes</taxon>
        <taxon>Orbiliales</taxon>
        <taxon>Orbiliaceae</taxon>
        <taxon>Arthrobotrys</taxon>
    </lineage>
</organism>
<feature type="compositionally biased region" description="Basic and acidic residues" evidence="2">
    <location>
        <begin position="527"/>
        <end position="548"/>
    </location>
</feature>
<gene>
    <name evidence="5" type="ORF">DFL_008750</name>
</gene>
<feature type="region of interest" description="Disordered" evidence="2">
    <location>
        <begin position="513"/>
        <end position="548"/>
    </location>
</feature>
<dbReference type="InterPro" id="IPR050348">
    <property type="entry name" value="Protein-Tyr_Phosphatase"/>
</dbReference>
<comment type="similarity">
    <text evidence="1">Belongs to the protein-tyrosine phosphatase family. Non-receptor class subfamily.</text>
</comment>
<name>A0A436ZPU7_ARTFL</name>
<dbReference type="InterPro" id="IPR000242">
    <property type="entry name" value="PTP_cat"/>
</dbReference>
<feature type="domain" description="Tyrosine specific protein phosphatases" evidence="4">
    <location>
        <begin position="370"/>
        <end position="451"/>
    </location>
</feature>
<evidence type="ECO:0000259" key="4">
    <source>
        <dbReference type="PROSITE" id="PS50056"/>
    </source>
</evidence>